<dbReference type="Pfam" id="PF00654">
    <property type="entry name" value="Voltage_CLC"/>
    <property type="match status" value="1"/>
</dbReference>
<dbReference type="Gene3D" id="3.30.70.1450">
    <property type="entry name" value="Regulator of K+ conductance, C-terminal domain"/>
    <property type="match status" value="1"/>
</dbReference>
<dbReference type="GO" id="GO:0005247">
    <property type="term" value="F:voltage-gated chloride channel activity"/>
    <property type="evidence" value="ECO:0007669"/>
    <property type="project" value="TreeGrafter"/>
</dbReference>
<feature type="transmembrane region" description="Helical" evidence="8">
    <location>
        <begin position="228"/>
        <end position="249"/>
    </location>
</feature>
<sequence length="514" mass="55995">MSKVNRHNRDWTILKTAGRGCLVGVVVGAGVSLFRWLIEWLLGTTRQIYAHLSLTSVGFWLWVAVMIGLAVIIGRWMKQEPMAKGSGIPQVEGQLAGDFDYAWWPVLWRKFVGGILAIGSGLYLGREGPSIQLGATAAQGLAEAGHLHGADRRIMIASGAAAGLSAAFNAPIAGTLFILEEVYHNFSPAVWLSSLTGAVTADYISKVVFGLQPVLYIKLTRSLPQSQYFLLLLLGIGLGLLGVLYQWVILRVGYWYSLLQFLPRYLDGIVPFLLVIPIGLTLPLTLGGGNEMIITFAQHVPGLVPLMGYFLLRFVFSMISYGSGLPGGIFLPILTLGALLGAIAGRIFIGLGWLSPNMAANMMVYAMAGYFAGISKAPFTAILLITEMVGTLQHLLPLAMVAIVAYLTVDVCGGQPIYDALLKQMQFPTVKSLHGPLDRFEFPLFEGAAMTEHMIRDLNWPKDAILAAVRRGDRYLIPHGDTVIKGGDTLVVVTGVRQRQRVTEDLIRLTKQFN</sequence>
<proteinExistence type="predicted"/>
<feature type="transmembrane region" description="Helical" evidence="8">
    <location>
        <begin position="21"/>
        <end position="42"/>
    </location>
</feature>
<dbReference type="CDD" id="cd01031">
    <property type="entry name" value="EriC"/>
    <property type="match status" value="1"/>
</dbReference>
<feature type="transmembrane region" description="Helical" evidence="8">
    <location>
        <begin position="154"/>
        <end position="179"/>
    </location>
</feature>
<feature type="transmembrane region" description="Helical" evidence="8">
    <location>
        <begin position="363"/>
        <end position="386"/>
    </location>
</feature>
<dbReference type="Pfam" id="PF02080">
    <property type="entry name" value="TrkA_C"/>
    <property type="match status" value="1"/>
</dbReference>
<dbReference type="InterPro" id="IPR036721">
    <property type="entry name" value="RCK_C_sf"/>
</dbReference>
<dbReference type="OrthoDB" id="9812438at2"/>
<dbReference type="GO" id="GO:0006813">
    <property type="term" value="P:potassium ion transport"/>
    <property type="evidence" value="ECO:0007669"/>
    <property type="project" value="InterPro"/>
</dbReference>
<dbReference type="GO" id="GO:0005886">
    <property type="term" value="C:plasma membrane"/>
    <property type="evidence" value="ECO:0007669"/>
    <property type="project" value="TreeGrafter"/>
</dbReference>
<feature type="transmembrane region" description="Helical" evidence="8">
    <location>
        <begin position="191"/>
        <end position="216"/>
    </location>
</feature>
<evidence type="ECO:0000256" key="5">
    <source>
        <dbReference type="ARBA" id="ARBA00023065"/>
    </source>
</evidence>
<protein>
    <submittedName>
        <fullName evidence="10">ClC family H(+)/Cl(-) exchange transporter</fullName>
    </submittedName>
</protein>
<keyword evidence="11" id="KW-1185">Reference proteome</keyword>
<evidence type="ECO:0000313" key="11">
    <source>
        <dbReference type="Proteomes" id="UP000245080"/>
    </source>
</evidence>
<feature type="transmembrane region" description="Helical" evidence="8">
    <location>
        <begin position="329"/>
        <end position="351"/>
    </location>
</feature>
<comment type="caution">
    <text evidence="10">The sequence shown here is derived from an EMBL/GenBank/DDBJ whole genome shotgun (WGS) entry which is preliminary data.</text>
</comment>
<dbReference type="SUPFAM" id="SSF116726">
    <property type="entry name" value="TrkA C-terminal domain-like"/>
    <property type="match status" value="1"/>
</dbReference>
<feature type="transmembrane region" description="Helical" evidence="8">
    <location>
        <begin position="300"/>
        <end position="323"/>
    </location>
</feature>
<evidence type="ECO:0000256" key="4">
    <source>
        <dbReference type="ARBA" id="ARBA00022989"/>
    </source>
</evidence>
<keyword evidence="3 8" id="KW-0812">Transmembrane</keyword>
<dbReference type="PANTHER" id="PTHR45711">
    <property type="entry name" value="CHLORIDE CHANNEL PROTEIN"/>
    <property type="match status" value="1"/>
</dbReference>
<organism evidence="10 11">
    <name type="scientific">Levilactobacillus bambusae</name>
    <dbReference type="NCBI Taxonomy" id="2024736"/>
    <lineage>
        <taxon>Bacteria</taxon>
        <taxon>Bacillati</taxon>
        <taxon>Bacillota</taxon>
        <taxon>Bacilli</taxon>
        <taxon>Lactobacillales</taxon>
        <taxon>Lactobacillaceae</taxon>
        <taxon>Levilactobacillus</taxon>
    </lineage>
</organism>
<dbReference type="PANTHER" id="PTHR45711:SF6">
    <property type="entry name" value="CHLORIDE CHANNEL PROTEIN"/>
    <property type="match status" value="1"/>
</dbReference>
<feature type="domain" description="RCK C-terminal" evidence="9">
    <location>
        <begin position="427"/>
        <end position="508"/>
    </location>
</feature>
<dbReference type="GO" id="GO:0008324">
    <property type="term" value="F:monoatomic cation transmembrane transporter activity"/>
    <property type="evidence" value="ECO:0007669"/>
    <property type="project" value="InterPro"/>
</dbReference>
<evidence type="ECO:0000256" key="8">
    <source>
        <dbReference type="SAM" id="Phobius"/>
    </source>
</evidence>
<reference evidence="10 11" key="1">
    <citation type="journal article" date="2018" name="Int. J. Syst. Evol. Microbiol.">
        <title>Lactobacillus bambusae sp. nov., isolated from a traditional fermented Ma-bamboo shoots of Taiwan.</title>
        <authorList>
            <person name="Wang L.-T."/>
        </authorList>
    </citation>
    <scope>NUCLEOTIDE SEQUENCE [LARGE SCALE GENOMIC DNA]</scope>
    <source>
        <strain evidence="10 11">BS-W1</strain>
    </source>
</reference>
<dbReference type="RefSeq" id="WP_109250906.1">
    <property type="nucleotide sequence ID" value="NZ_QCXQ01000006.1"/>
</dbReference>
<dbReference type="InterPro" id="IPR006037">
    <property type="entry name" value="RCK_C"/>
</dbReference>
<dbReference type="EMBL" id="QCXQ01000006">
    <property type="protein sequence ID" value="PWF99448.1"/>
    <property type="molecule type" value="Genomic_DNA"/>
</dbReference>
<feature type="transmembrane region" description="Helical" evidence="8">
    <location>
        <begin position="398"/>
        <end position="418"/>
    </location>
</feature>
<evidence type="ECO:0000256" key="3">
    <source>
        <dbReference type="ARBA" id="ARBA00022692"/>
    </source>
</evidence>
<dbReference type="InterPro" id="IPR014743">
    <property type="entry name" value="Cl-channel_core"/>
</dbReference>
<dbReference type="AlphaFoldDB" id="A0A2V1MWM8"/>
<keyword evidence="4 8" id="KW-1133">Transmembrane helix</keyword>
<feature type="transmembrane region" description="Helical" evidence="8">
    <location>
        <begin position="269"/>
        <end position="288"/>
    </location>
</feature>
<evidence type="ECO:0000313" key="10">
    <source>
        <dbReference type="EMBL" id="PWF99448.1"/>
    </source>
</evidence>
<dbReference type="InterPro" id="IPR001807">
    <property type="entry name" value="ClC"/>
</dbReference>
<evidence type="ECO:0000259" key="9">
    <source>
        <dbReference type="PROSITE" id="PS51202"/>
    </source>
</evidence>
<keyword evidence="2" id="KW-0813">Transport</keyword>
<evidence type="ECO:0000256" key="7">
    <source>
        <dbReference type="ARBA" id="ARBA00023214"/>
    </source>
</evidence>
<keyword evidence="7" id="KW-0868">Chloride</keyword>
<evidence type="ECO:0000256" key="1">
    <source>
        <dbReference type="ARBA" id="ARBA00004141"/>
    </source>
</evidence>
<accession>A0A2V1MWM8</accession>
<comment type="subcellular location">
    <subcellularLocation>
        <location evidence="1">Membrane</location>
        <topology evidence="1">Multi-pass membrane protein</topology>
    </subcellularLocation>
</comment>
<keyword evidence="5" id="KW-0406">Ion transport</keyword>
<gene>
    <name evidence="10" type="ORF">DCM90_08330</name>
</gene>
<feature type="transmembrane region" description="Helical" evidence="8">
    <location>
        <begin position="48"/>
        <end position="74"/>
    </location>
</feature>
<keyword evidence="6 8" id="KW-0472">Membrane</keyword>
<dbReference type="Proteomes" id="UP000245080">
    <property type="component" value="Unassembled WGS sequence"/>
</dbReference>
<name>A0A2V1MWM8_9LACO</name>
<evidence type="ECO:0000256" key="6">
    <source>
        <dbReference type="ARBA" id="ARBA00023136"/>
    </source>
</evidence>
<dbReference type="PRINTS" id="PR00762">
    <property type="entry name" value="CLCHANNEL"/>
</dbReference>
<dbReference type="PROSITE" id="PS51202">
    <property type="entry name" value="RCK_C"/>
    <property type="match status" value="1"/>
</dbReference>
<dbReference type="SUPFAM" id="SSF81340">
    <property type="entry name" value="Clc chloride channel"/>
    <property type="match status" value="1"/>
</dbReference>
<dbReference type="Gene3D" id="1.10.3080.10">
    <property type="entry name" value="Clc chloride channel"/>
    <property type="match status" value="1"/>
</dbReference>
<evidence type="ECO:0000256" key="2">
    <source>
        <dbReference type="ARBA" id="ARBA00022448"/>
    </source>
</evidence>